<dbReference type="STRING" id="6669.E9FTC7"/>
<dbReference type="PhylomeDB" id="E9FTC7"/>
<dbReference type="EMBL" id="GL732524">
    <property type="protein sequence ID" value="EFX89342.1"/>
    <property type="molecule type" value="Genomic_DNA"/>
</dbReference>
<dbReference type="Pfam" id="PF13233">
    <property type="entry name" value="Complex1_LYR_2"/>
    <property type="match status" value="1"/>
</dbReference>
<dbReference type="AlphaFoldDB" id="E9FTC7"/>
<dbReference type="PANTHER" id="PTHR21024:SF0">
    <property type="entry name" value="ELECTRON TRANSFER FLAVOPROTEIN REGULATORY FACTOR 1"/>
    <property type="match status" value="1"/>
</dbReference>
<dbReference type="GO" id="GO:0005739">
    <property type="term" value="C:mitochondrion"/>
    <property type="evidence" value="ECO:0000318"/>
    <property type="project" value="GO_Central"/>
</dbReference>
<dbReference type="InterPro" id="IPR045296">
    <property type="entry name" value="Complex1_LYR_ETFRF1_LYRM5"/>
</dbReference>
<dbReference type="FunCoup" id="E9FTC7">
    <property type="interactions" value="592"/>
</dbReference>
<dbReference type="GO" id="GO:0090324">
    <property type="term" value="P:negative regulation of oxidative phosphorylation"/>
    <property type="evidence" value="ECO:0007669"/>
    <property type="project" value="InterPro"/>
</dbReference>
<dbReference type="HOGENOM" id="CLU_141157_2_0_1"/>
<dbReference type="Proteomes" id="UP000000305">
    <property type="component" value="Unassembled WGS sequence"/>
</dbReference>
<dbReference type="OMA" id="HRAFMSK"/>
<dbReference type="OrthoDB" id="10258445at2759"/>
<evidence type="ECO:0000313" key="2">
    <source>
        <dbReference type="EMBL" id="EFX89342.1"/>
    </source>
</evidence>
<dbReference type="CDD" id="cd20265">
    <property type="entry name" value="Complex1_LYR_ETFRF1_LYRM5"/>
    <property type="match status" value="1"/>
</dbReference>
<keyword evidence="3" id="KW-1185">Reference proteome</keyword>
<dbReference type="KEGG" id="dpx:DAPPUDRAFT_91862"/>
<name>E9FTC7_DAPPU</name>
<gene>
    <name evidence="2" type="ORF">DAPPUDRAFT_91862</name>
</gene>
<dbReference type="PANTHER" id="PTHR21024">
    <property type="entry name" value="GROWTH HORMONE-INDUCIBLE SOLUBLE PROTEIN-RELATED"/>
    <property type="match status" value="1"/>
</dbReference>
<dbReference type="InterPro" id="IPR052000">
    <property type="entry name" value="ETFRF1"/>
</dbReference>
<protein>
    <recommendedName>
        <fullName evidence="4">LYR motif-containing protein 5</fullName>
    </recommendedName>
</protein>
<dbReference type="eggNOG" id="ENOG502S4S4">
    <property type="taxonomic scope" value="Eukaryota"/>
</dbReference>
<dbReference type="GO" id="GO:1901856">
    <property type="term" value="P:negative regulation of cellular respiration"/>
    <property type="evidence" value="ECO:0000318"/>
    <property type="project" value="GO_Central"/>
</dbReference>
<sequence length="79" mass="9477">MSQQSRTLYKTMLHLGKDYPGGYPYFRNKLKNAFMKNSALKDQKEIDSAIARGEFVIKELEALYMLRKYRALKKRYYEE</sequence>
<evidence type="ECO:0000256" key="1">
    <source>
        <dbReference type="ARBA" id="ARBA00009508"/>
    </source>
</evidence>
<reference evidence="2 3" key="1">
    <citation type="journal article" date="2011" name="Science">
        <title>The ecoresponsive genome of Daphnia pulex.</title>
        <authorList>
            <person name="Colbourne J.K."/>
            <person name="Pfrender M.E."/>
            <person name="Gilbert D."/>
            <person name="Thomas W.K."/>
            <person name="Tucker A."/>
            <person name="Oakley T.H."/>
            <person name="Tokishita S."/>
            <person name="Aerts A."/>
            <person name="Arnold G.J."/>
            <person name="Basu M.K."/>
            <person name="Bauer D.J."/>
            <person name="Caceres C.E."/>
            <person name="Carmel L."/>
            <person name="Casola C."/>
            <person name="Choi J.H."/>
            <person name="Detter J.C."/>
            <person name="Dong Q."/>
            <person name="Dusheyko S."/>
            <person name="Eads B.D."/>
            <person name="Frohlich T."/>
            <person name="Geiler-Samerotte K.A."/>
            <person name="Gerlach D."/>
            <person name="Hatcher P."/>
            <person name="Jogdeo S."/>
            <person name="Krijgsveld J."/>
            <person name="Kriventseva E.V."/>
            <person name="Kultz D."/>
            <person name="Laforsch C."/>
            <person name="Lindquist E."/>
            <person name="Lopez J."/>
            <person name="Manak J.R."/>
            <person name="Muller J."/>
            <person name="Pangilinan J."/>
            <person name="Patwardhan R.P."/>
            <person name="Pitluck S."/>
            <person name="Pritham E.J."/>
            <person name="Rechtsteiner A."/>
            <person name="Rho M."/>
            <person name="Rogozin I.B."/>
            <person name="Sakarya O."/>
            <person name="Salamov A."/>
            <person name="Schaack S."/>
            <person name="Shapiro H."/>
            <person name="Shiga Y."/>
            <person name="Skalitzky C."/>
            <person name="Smith Z."/>
            <person name="Souvorov A."/>
            <person name="Sung W."/>
            <person name="Tang Z."/>
            <person name="Tsuchiya D."/>
            <person name="Tu H."/>
            <person name="Vos H."/>
            <person name="Wang M."/>
            <person name="Wolf Y.I."/>
            <person name="Yamagata H."/>
            <person name="Yamada T."/>
            <person name="Ye Y."/>
            <person name="Shaw J.R."/>
            <person name="Andrews J."/>
            <person name="Crease T.J."/>
            <person name="Tang H."/>
            <person name="Lucas S.M."/>
            <person name="Robertson H.M."/>
            <person name="Bork P."/>
            <person name="Koonin E.V."/>
            <person name="Zdobnov E.M."/>
            <person name="Grigoriev I.V."/>
            <person name="Lynch M."/>
            <person name="Boore J.L."/>
        </authorList>
    </citation>
    <scope>NUCLEOTIDE SEQUENCE [LARGE SCALE GENOMIC DNA]</scope>
</reference>
<proteinExistence type="inferred from homology"/>
<evidence type="ECO:0008006" key="4">
    <source>
        <dbReference type="Google" id="ProtNLM"/>
    </source>
</evidence>
<organism evidence="2 3">
    <name type="scientific">Daphnia pulex</name>
    <name type="common">Water flea</name>
    <dbReference type="NCBI Taxonomy" id="6669"/>
    <lineage>
        <taxon>Eukaryota</taxon>
        <taxon>Metazoa</taxon>
        <taxon>Ecdysozoa</taxon>
        <taxon>Arthropoda</taxon>
        <taxon>Crustacea</taxon>
        <taxon>Branchiopoda</taxon>
        <taxon>Diplostraca</taxon>
        <taxon>Cladocera</taxon>
        <taxon>Anomopoda</taxon>
        <taxon>Daphniidae</taxon>
        <taxon>Daphnia</taxon>
    </lineage>
</organism>
<evidence type="ECO:0000313" key="3">
    <source>
        <dbReference type="Proteomes" id="UP000000305"/>
    </source>
</evidence>
<comment type="similarity">
    <text evidence="1">Belongs to the complex I LYR family.</text>
</comment>
<dbReference type="InParanoid" id="E9FTC7"/>
<accession>E9FTC7</accession>